<name>A0AAU8MUF2_9GAMM</name>
<dbReference type="AlphaFoldDB" id="A0AAU8MUF2"/>
<gene>
    <name evidence="1" type="ORF">ABU614_03250</name>
</gene>
<organism evidence="1">
    <name type="scientific">Lysobacter firmicutimachus</name>
    <dbReference type="NCBI Taxonomy" id="1792846"/>
    <lineage>
        <taxon>Bacteria</taxon>
        <taxon>Pseudomonadati</taxon>
        <taxon>Pseudomonadota</taxon>
        <taxon>Gammaproteobacteria</taxon>
        <taxon>Lysobacterales</taxon>
        <taxon>Lysobacteraceae</taxon>
        <taxon>Lysobacter</taxon>
    </lineage>
</organism>
<reference evidence="1" key="1">
    <citation type="submission" date="2024-06" db="EMBL/GenBank/DDBJ databases">
        <authorList>
            <person name="Li S."/>
        </authorList>
    </citation>
    <scope>NUCLEOTIDE SEQUENCE</scope>
    <source>
        <strain evidence="1">SR10</strain>
    </source>
</reference>
<proteinExistence type="predicted"/>
<dbReference type="EMBL" id="CP159925">
    <property type="protein sequence ID" value="XCO75824.1"/>
    <property type="molecule type" value="Genomic_DNA"/>
</dbReference>
<dbReference type="RefSeq" id="WP_363799051.1">
    <property type="nucleotide sequence ID" value="NZ_CP159925.1"/>
</dbReference>
<sequence>MDENLHCLLHMELEGLFDPLRDAAAPARVAPPAAGPADADLADTNLADTDLAEAVLARLRRPDMRATLERLATQLRLH</sequence>
<accession>A0AAU8MUF2</accession>
<evidence type="ECO:0000313" key="1">
    <source>
        <dbReference type="EMBL" id="XCO75824.1"/>
    </source>
</evidence>
<protein>
    <submittedName>
        <fullName evidence="1">Uncharacterized protein</fullName>
    </submittedName>
</protein>